<evidence type="ECO:0000256" key="1">
    <source>
        <dbReference type="ARBA" id="ARBA00008874"/>
    </source>
</evidence>
<dbReference type="Proteomes" id="UP001162972">
    <property type="component" value="Chromosome 1"/>
</dbReference>
<dbReference type="SMART" id="SM00220">
    <property type="entry name" value="S_TKc"/>
    <property type="match status" value="1"/>
</dbReference>
<dbReference type="Pfam" id="PF00069">
    <property type="entry name" value="Pkinase"/>
    <property type="match status" value="1"/>
</dbReference>
<keyword evidence="6" id="KW-1185">Reference proteome</keyword>
<keyword evidence="2" id="KW-0175">Coiled coil</keyword>
<dbReference type="InterPro" id="IPR011009">
    <property type="entry name" value="Kinase-like_dom_sf"/>
</dbReference>
<sequence length="663" mass="73569">MSLIDHPNVIKAYCSFVVDQNLWVVMPFMAEGSCLHLMKIAYQEGFEESAIGSILKETLKALEYLHRQGHIHRDVKAGNILLDTNGIVKLADFGVSACMFDTGDRQRSRNTFVGTPCWMAPEVLQPGSGYNSKADIWSFGITALELAHGHAPFSKYPPMKVLLMTIQNAPPSFNYDRDKKFSKSFKEMVAMCLVKDQTKRPTAEKLIKHSFFKNAKPPELSVKKLFADLPPLWNRVKTIQLKDAAQLALKKMPSAEQEALSQSEYQRGVSAWNFDLEDLKAQASLVRDDDDDIPEMREEDESIKFGGGKAAIGSQSSSVKVNSDSEIQQAEYNRQLSGGELPQANNFIRKGKLPESDLLETSSLEKVGWKRNGSSSEAKASTSESIMAQAKAKTLKGRQTHSGLLMPGTVLSQSLSERGRTSERFENEIHPTAERPTREIRKAPSFSGPLALPNRASANSLSAPIKSSGGFIDSLDEKSKTNLVQIKGRFSVTSENLDLVKDIPLSTVPRRSSQSPLRKSASVGEWMFEQKQMPVNQPPKEISNNSVHALLLPHLQNLFQQTSIQQDIIMSLLNSLQPAEAIEAAQNGKLLPSPHGSENNGSVEVAPSEREISLLIKITEHQKRMMNLTDELNAERQKYVQLQKQLKAISGREENGERSEVDA</sequence>
<dbReference type="Gene3D" id="3.30.200.20">
    <property type="entry name" value="Phosphorylase Kinase, domain 1"/>
    <property type="match status" value="1"/>
</dbReference>
<evidence type="ECO:0000259" key="4">
    <source>
        <dbReference type="PROSITE" id="PS50011"/>
    </source>
</evidence>
<dbReference type="InterPro" id="IPR000719">
    <property type="entry name" value="Prot_kinase_dom"/>
</dbReference>
<gene>
    <name evidence="5" type="ORF">OIU84_022067</name>
</gene>
<reference evidence="5 6" key="1">
    <citation type="journal article" date="2023" name="Int. J. Mol. Sci.">
        <title>De Novo Assembly and Annotation of 11 Diverse Shrub Willow (Salix) Genomes Reveals Novel Gene Organization in Sex-Linked Regions.</title>
        <authorList>
            <person name="Hyden B."/>
            <person name="Feng K."/>
            <person name="Yates T.B."/>
            <person name="Jawdy S."/>
            <person name="Cereghino C."/>
            <person name="Smart L.B."/>
            <person name="Muchero W."/>
        </authorList>
    </citation>
    <scope>NUCLEOTIDE SEQUENCE [LARGE SCALE GENOMIC DNA]</scope>
    <source>
        <tissue evidence="5">Shoot tip</tissue>
    </source>
</reference>
<feature type="domain" description="Protein kinase" evidence="4">
    <location>
        <begin position="1"/>
        <end position="212"/>
    </location>
</feature>
<dbReference type="PANTHER" id="PTHR48014">
    <property type="entry name" value="SERINE/THREONINE-PROTEIN KINASE FRAY2"/>
    <property type="match status" value="1"/>
</dbReference>
<protein>
    <recommendedName>
        <fullName evidence="4">Protein kinase domain-containing protein</fullName>
    </recommendedName>
</protein>
<feature type="region of interest" description="Disordered" evidence="3">
    <location>
        <begin position="299"/>
        <end position="324"/>
    </location>
</feature>
<dbReference type="InterPro" id="IPR047173">
    <property type="entry name" value="STRAD_A/B-like"/>
</dbReference>
<dbReference type="PANTHER" id="PTHR48014:SF21">
    <property type="entry name" value="SERINE_THREONINE-PROTEIN KINASE FRAY2"/>
    <property type="match status" value="1"/>
</dbReference>
<dbReference type="EMBL" id="JAPFFJ010000005">
    <property type="protein sequence ID" value="KAJ6426380.1"/>
    <property type="molecule type" value="Genomic_DNA"/>
</dbReference>
<name>A0AAD6KMW1_9ROSI</name>
<feature type="compositionally biased region" description="Low complexity" evidence="3">
    <location>
        <begin position="314"/>
        <end position="324"/>
    </location>
</feature>
<accession>A0AAD6KMW1</accession>
<dbReference type="SUPFAM" id="SSF56112">
    <property type="entry name" value="Protein kinase-like (PK-like)"/>
    <property type="match status" value="1"/>
</dbReference>
<evidence type="ECO:0000313" key="5">
    <source>
        <dbReference type="EMBL" id="KAJ6426380.1"/>
    </source>
</evidence>
<dbReference type="PROSITE" id="PS50011">
    <property type="entry name" value="PROTEIN_KINASE_DOM"/>
    <property type="match status" value="1"/>
</dbReference>
<dbReference type="GO" id="GO:0043539">
    <property type="term" value="F:protein serine/threonine kinase activator activity"/>
    <property type="evidence" value="ECO:0007669"/>
    <property type="project" value="InterPro"/>
</dbReference>
<organism evidence="5 6">
    <name type="scientific">Salix udensis</name>
    <dbReference type="NCBI Taxonomy" id="889485"/>
    <lineage>
        <taxon>Eukaryota</taxon>
        <taxon>Viridiplantae</taxon>
        <taxon>Streptophyta</taxon>
        <taxon>Embryophyta</taxon>
        <taxon>Tracheophyta</taxon>
        <taxon>Spermatophyta</taxon>
        <taxon>Magnoliopsida</taxon>
        <taxon>eudicotyledons</taxon>
        <taxon>Gunneridae</taxon>
        <taxon>Pentapetalae</taxon>
        <taxon>rosids</taxon>
        <taxon>fabids</taxon>
        <taxon>Malpighiales</taxon>
        <taxon>Salicaceae</taxon>
        <taxon>Saliceae</taxon>
        <taxon>Salix</taxon>
    </lineage>
</organism>
<feature type="coiled-coil region" evidence="2">
    <location>
        <begin position="618"/>
        <end position="652"/>
    </location>
</feature>
<evidence type="ECO:0000256" key="2">
    <source>
        <dbReference type="SAM" id="Coils"/>
    </source>
</evidence>
<comment type="caution">
    <text evidence="5">The sequence shown here is derived from an EMBL/GenBank/DDBJ whole genome shotgun (WGS) entry which is preliminary data.</text>
</comment>
<evidence type="ECO:0000313" key="6">
    <source>
        <dbReference type="Proteomes" id="UP001162972"/>
    </source>
</evidence>
<dbReference type="GO" id="GO:0004672">
    <property type="term" value="F:protein kinase activity"/>
    <property type="evidence" value="ECO:0007669"/>
    <property type="project" value="InterPro"/>
</dbReference>
<comment type="similarity">
    <text evidence="1">Belongs to the protein kinase superfamily. STE Ser/Thr protein kinase family. STE20 subfamily.</text>
</comment>
<proteinExistence type="inferred from homology"/>
<dbReference type="GO" id="GO:0005524">
    <property type="term" value="F:ATP binding"/>
    <property type="evidence" value="ECO:0007669"/>
    <property type="project" value="InterPro"/>
</dbReference>
<evidence type="ECO:0000256" key="3">
    <source>
        <dbReference type="SAM" id="MobiDB-lite"/>
    </source>
</evidence>
<dbReference type="FunFam" id="1.10.510.10:FF:000125">
    <property type="entry name" value="serine/threonine-protein kinase BLUS1-like isoform X2"/>
    <property type="match status" value="1"/>
</dbReference>
<dbReference type="Gene3D" id="1.10.510.10">
    <property type="entry name" value="Transferase(Phosphotransferase) domain 1"/>
    <property type="match status" value="1"/>
</dbReference>
<dbReference type="AlphaFoldDB" id="A0AAD6KMW1"/>